<feature type="binding site" evidence="4">
    <location>
        <position position="17"/>
    </location>
    <ligand>
        <name>Zn(2+)</name>
        <dbReference type="ChEBI" id="CHEBI:29105"/>
    </ligand>
</feature>
<accession>A0A1Q3F259</accession>
<proteinExistence type="predicted"/>
<evidence type="ECO:0000259" key="6">
    <source>
        <dbReference type="PROSITE" id="PS51915"/>
    </source>
</evidence>
<dbReference type="AlphaFoldDB" id="A0A1Q3F259"/>
<feature type="region of interest" description="Disordered" evidence="5">
    <location>
        <begin position="350"/>
        <end position="373"/>
    </location>
</feature>
<evidence type="ECO:0000256" key="2">
    <source>
        <dbReference type="ARBA" id="ARBA00022771"/>
    </source>
</evidence>
<feature type="compositionally biased region" description="Acidic residues" evidence="5">
    <location>
        <begin position="351"/>
        <end position="373"/>
    </location>
</feature>
<feature type="domain" description="ZAD" evidence="6">
    <location>
        <begin position="12"/>
        <end position="84"/>
    </location>
</feature>
<dbReference type="SMART" id="SM00868">
    <property type="entry name" value="zf-AD"/>
    <property type="match status" value="1"/>
</dbReference>
<feature type="binding site" evidence="4">
    <location>
        <position position="60"/>
    </location>
    <ligand>
        <name>Zn(2+)</name>
        <dbReference type="ChEBI" id="CHEBI:29105"/>
    </ligand>
</feature>
<evidence type="ECO:0000256" key="5">
    <source>
        <dbReference type="SAM" id="MobiDB-lite"/>
    </source>
</evidence>
<dbReference type="InterPro" id="IPR012934">
    <property type="entry name" value="Znf_AD"/>
</dbReference>
<evidence type="ECO:0000256" key="1">
    <source>
        <dbReference type="ARBA" id="ARBA00022723"/>
    </source>
</evidence>
<keyword evidence="2 4" id="KW-0863">Zinc-finger</keyword>
<evidence type="ECO:0000313" key="7">
    <source>
        <dbReference type="EMBL" id="JAV21644.1"/>
    </source>
</evidence>
<reference evidence="7" key="1">
    <citation type="submission" date="2017-01" db="EMBL/GenBank/DDBJ databases">
        <title>A deep insight into the sialotranscriptome of adult male and female Cluex tarsalis mosquitoes.</title>
        <authorList>
            <person name="Ribeiro J.M."/>
            <person name="Moreira F."/>
            <person name="Bernard K.A."/>
            <person name="Calvo E."/>
        </authorList>
    </citation>
    <scope>NUCLEOTIDE SEQUENCE</scope>
    <source>
        <strain evidence="7">Kern County</strain>
        <tissue evidence="7">Salivary glands</tissue>
    </source>
</reference>
<dbReference type="Pfam" id="PF07776">
    <property type="entry name" value="zf-AD"/>
    <property type="match status" value="1"/>
</dbReference>
<evidence type="ECO:0000256" key="4">
    <source>
        <dbReference type="PROSITE-ProRule" id="PRU01263"/>
    </source>
</evidence>
<dbReference type="Gene3D" id="3.40.1800.20">
    <property type="match status" value="1"/>
</dbReference>
<dbReference type="EMBL" id="GFDL01013401">
    <property type="protein sequence ID" value="JAV21644.1"/>
    <property type="molecule type" value="Transcribed_RNA"/>
</dbReference>
<name>A0A1Q3F259_CULTA</name>
<dbReference type="Gene3D" id="2.20.25.240">
    <property type="match status" value="1"/>
</dbReference>
<feature type="binding site" evidence="4">
    <location>
        <position position="14"/>
    </location>
    <ligand>
        <name>Zn(2+)</name>
        <dbReference type="ChEBI" id="CHEBI:29105"/>
    </ligand>
</feature>
<feature type="binding site" evidence="4">
    <location>
        <position position="57"/>
    </location>
    <ligand>
        <name>Zn(2+)</name>
        <dbReference type="ChEBI" id="CHEBI:29105"/>
    </ligand>
</feature>
<protein>
    <recommendedName>
        <fullName evidence="6">ZAD domain-containing protein</fullName>
    </recommendedName>
</protein>
<dbReference type="GO" id="GO:0005634">
    <property type="term" value="C:nucleus"/>
    <property type="evidence" value="ECO:0007669"/>
    <property type="project" value="InterPro"/>
</dbReference>
<keyword evidence="1 4" id="KW-0479">Metal-binding</keyword>
<dbReference type="Pfam" id="PF04500">
    <property type="entry name" value="FLYWCH"/>
    <property type="match status" value="1"/>
</dbReference>
<dbReference type="InterPro" id="IPR007588">
    <property type="entry name" value="Znf_FLYWCH"/>
</dbReference>
<dbReference type="PROSITE" id="PS51915">
    <property type="entry name" value="ZAD"/>
    <property type="match status" value="1"/>
</dbReference>
<organism evidence="7">
    <name type="scientific">Culex tarsalis</name>
    <name type="common">Encephalitis mosquito</name>
    <dbReference type="NCBI Taxonomy" id="7177"/>
    <lineage>
        <taxon>Eukaryota</taxon>
        <taxon>Metazoa</taxon>
        <taxon>Ecdysozoa</taxon>
        <taxon>Arthropoda</taxon>
        <taxon>Hexapoda</taxon>
        <taxon>Insecta</taxon>
        <taxon>Pterygota</taxon>
        <taxon>Neoptera</taxon>
        <taxon>Endopterygota</taxon>
        <taxon>Diptera</taxon>
        <taxon>Nematocera</taxon>
        <taxon>Culicoidea</taxon>
        <taxon>Culicidae</taxon>
        <taxon>Culicinae</taxon>
        <taxon>Culicini</taxon>
        <taxon>Culex</taxon>
        <taxon>Culex</taxon>
    </lineage>
</organism>
<keyword evidence="3 4" id="KW-0862">Zinc</keyword>
<sequence>MSTADPSCTLAPFCRLCLSETSNKVPVFGPDKANVINLLMLVELDIDPDNEQDAGVCFDCIVTLEGFYQFKEQCHVNDEFLKTVAPKESAEGSEDEEPAGMHYDYLEDEPAKPVATAYESSDEEGLVKDDDYVEALLSSKRVFNSSESIKPDVKHESLNPVWSRKPPEFRHFGEEELETIGQQLNISALDKLQVLQDSYPDYFHFERGKRSVYFTLVFYGERYNSANFNDSYTVWQCANRRRFQCPAQVCVTNDYTEFERRFEHTHGDVEETEPCDLYTPKQALPEVFKLCRQNVMKRKAKGRQVSLEKRMKKEEEATKLRRNVPVEEVLQQNQTKQVYDNNSLLRVLRDGDEDDEHDDDFVEYDSSDSLELN</sequence>
<evidence type="ECO:0000256" key="3">
    <source>
        <dbReference type="ARBA" id="ARBA00022833"/>
    </source>
</evidence>
<dbReference type="SUPFAM" id="SSF57716">
    <property type="entry name" value="Glucocorticoid receptor-like (DNA-binding domain)"/>
    <property type="match status" value="1"/>
</dbReference>
<dbReference type="GO" id="GO:0008270">
    <property type="term" value="F:zinc ion binding"/>
    <property type="evidence" value="ECO:0007669"/>
    <property type="project" value="UniProtKB-UniRule"/>
</dbReference>